<evidence type="ECO:0000313" key="2">
    <source>
        <dbReference type="EMBL" id="CAA2624679.1"/>
    </source>
</evidence>
<name>A0A7I8KT34_SPIIN</name>
<keyword evidence="4" id="KW-1185">Reference proteome</keyword>
<proteinExistence type="predicted"/>
<evidence type="ECO:0000313" key="3">
    <source>
        <dbReference type="EMBL" id="CAA7400642.1"/>
    </source>
</evidence>
<accession>A0A7I8KT34</accession>
<reference evidence="3" key="1">
    <citation type="submission" date="2020-02" db="EMBL/GenBank/DDBJ databases">
        <authorList>
            <person name="Scholz U."/>
            <person name="Mascher M."/>
            <person name="Fiebig A."/>
        </authorList>
    </citation>
    <scope>NUCLEOTIDE SEQUENCE</scope>
</reference>
<gene>
    <name evidence="2" type="ORF">SI7747_08010504</name>
    <name evidence="3" type="ORF">SI8410_08011320</name>
</gene>
<dbReference type="AlphaFoldDB" id="A0A7I8KT34"/>
<dbReference type="EMBL" id="LR746271">
    <property type="protein sequence ID" value="CAA7400642.1"/>
    <property type="molecule type" value="Genomic_DNA"/>
</dbReference>
<organism evidence="3 4">
    <name type="scientific">Spirodela intermedia</name>
    <name type="common">Intermediate duckweed</name>
    <dbReference type="NCBI Taxonomy" id="51605"/>
    <lineage>
        <taxon>Eukaryota</taxon>
        <taxon>Viridiplantae</taxon>
        <taxon>Streptophyta</taxon>
        <taxon>Embryophyta</taxon>
        <taxon>Tracheophyta</taxon>
        <taxon>Spermatophyta</taxon>
        <taxon>Magnoliopsida</taxon>
        <taxon>Liliopsida</taxon>
        <taxon>Araceae</taxon>
        <taxon>Lemnoideae</taxon>
        <taxon>Spirodela</taxon>
    </lineage>
</organism>
<dbReference type="EMBL" id="LR743595">
    <property type="protein sequence ID" value="CAA2624679.1"/>
    <property type="molecule type" value="Genomic_DNA"/>
</dbReference>
<protein>
    <submittedName>
        <fullName evidence="3">Uncharacterized protein</fullName>
    </submittedName>
</protein>
<dbReference type="Proteomes" id="UP000663760">
    <property type="component" value="Chromosome 8"/>
</dbReference>
<evidence type="ECO:0000313" key="4">
    <source>
        <dbReference type="Proteomes" id="UP000663760"/>
    </source>
</evidence>
<sequence length="42" mass="5300">MRSLTKGREIEIDQEREMERFHERQREKRGITKEGEREIRQK</sequence>
<feature type="region of interest" description="Disordered" evidence="1">
    <location>
        <begin position="1"/>
        <end position="42"/>
    </location>
</feature>
<evidence type="ECO:0000256" key="1">
    <source>
        <dbReference type="SAM" id="MobiDB-lite"/>
    </source>
</evidence>